<dbReference type="SUPFAM" id="SSF103473">
    <property type="entry name" value="MFS general substrate transporter"/>
    <property type="match status" value="1"/>
</dbReference>
<dbReference type="InterPro" id="IPR005828">
    <property type="entry name" value="MFS_sugar_transport-like"/>
</dbReference>
<comment type="subcellular location">
    <subcellularLocation>
        <location evidence="1">Membrane</location>
    </subcellularLocation>
</comment>
<evidence type="ECO:0000313" key="8">
    <source>
        <dbReference type="Proteomes" id="UP001239909"/>
    </source>
</evidence>
<dbReference type="Proteomes" id="UP001239909">
    <property type="component" value="Unassembled WGS sequence"/>
</dbReference>
<feature type="transmembrane region" description="Helical" evidence="6">
    <location>
        <begin position="158"/>
        <end position="182"/>
    </location>
</feature>
<feature type="transmembrane region" description="Helical" evidence="6">
    <location>
        <begin position="43"/>
        <end position="61"/>
    </location>
</feature>
<feature type="transmembrane region" description="Helical" evidence="6">
    <location>
        <begin position="98"/>
        <end position="119"/>
    </location>
</feature>
<feature type="transmembrane region" description="Helical" evidence="6">
    <location>
        <begin position="265"/>
        <end position="282"/>
    </location>
</feature>
<proteinExistence type="predicted"/>
<gene>
    <name evidence="7" type="ORF">LNKW23_10360</name>
</gene>
<feature type="transmembrane region" description="Helical" evidence="6">
    <location>
        <begin position="232"/>
        <end position="253"/>
    </location>
</feature>
<sequence length="418" mass="42244">MWRACISNWPLFLGTLLIMLSNGLLVTLLSIRGTTLGFSETAIGLMQACYPLGALAGAALVPRLVIHVGHVRAFGTLASLCSTAAVVHLVTADPWSWGAMRALAGFCFPGLYIVAESWLNAAAENRSRGALLSIYVVTQTLGGAIGQAMVGIPDPSGALLFGLVSILISLALVPVLAVASPVPRFEVPERMGLGALYRISPMAVTGAMLNGVAQGAFYVAVPLFALARGYGVAEAGLLLTTATLASAAVQVPAGWLSDRTDRRRVLAGLAGGGALLAALIAAGLAESWLALAVAGVAALTFPIYSLAIAHANDQLTPGQFVPASGTLVMAMSLGTFLGAGGGPLVIGAFGPWALFALLALTQAATAATALARIASRAAPEQLAAARALSPQAQQVAARLDPRGLAGGAGDGPSKGPAR</sequence>
<name>A0ABQ6LKR2_9RHOB</name>
<reference evidence="7 8" key="1">
    <citation type="submission" date="2023-04" db="EMBL/GenBank/DDBJ databases">
        <title>Marinoamorphus aggregata gen. nov., sp. Nov., isolate from tissue of brittle star Ophioplocus japonicus.</title>
        <authorList>
            <person name="Kawano K."/>
            <person name="Sawayama S."/>
            <person name="Nakagawa S."/>
        </authorList>
    </citation>
    <scope>NUCLEOTIDE SEQUENCE [LARGE SCALE GENOMIC DNA]</scope>
    <source>
        <strain evidence="7 8">NKW23</strain>
    </source>
</reference>
<dbReference type="Pfam" id="PF00083">
    <property type="entry name" value="Sugar_tr"/>
    <property type="match status" value="1"/>
</dbReference>
<evidence type="ECO:0000256" key="4">
    <source>
        <dbReference type="ARBA" id="ARBA00023136"/>
    </source>
</evidence>
<feature type="transmembrane region" description="Helical" evidence="6">
    <location>
        <begin position="73"/>
        <end position="92"/>
    </location>
</feature>
<feature type="transmembrane region" description="Helical" evidence="6">
    <location>
        <begin position="288"/>
        <end position="308"/>
    </location>
</feature>
<dbReference type="CDD" id="cd17477">
    <property type="entry name" value="MFS_YcaD_like"/>
    <property type="match status" value="1"/>
</dbReference>
<dbReference type="PANTHER" id="PTHR23521:SF3">
    <property type="entry name" value="MFS TRANSPORTER"/>
    <property type="match status" value="1"/>
</dbReference>
<evidence type="ECO:0000313" key="7">
    <source>
        <dbReference type="EMBL" id="GMG81823.1"/>
    </source>
</evidence>
<dbReference type="PANTHER" id="PTHR23521">
    <property type="entry name" value="TRANSPORTER MFS SUPERFAMILY"/>
    <property type="match status" value="1"/>
</dbReference>
<keyword evidence="2 6" id="KW-0812">Transmembrane</keyword>
<comment type="caution">
    <text evidence="7">The sequence shown here is derived from an EMBL/GenBank/DDBJ whole genome shotgun (WGS) entry which is preliminary data.</text>
</comment>
<dbReference type="InterPro" id="IPR047200">
    <property type="entry name" value="MFS_YcaD-like"/>
</dbReference>
<accession>A0ABQ6LKR2</accession>
<feature type="transmembrane region" description="Helical" evidence="6">
    <location>
        <begin position="352"/>
        <end position="371"/>
    </location>
</feature>
<feature type="transmembrane region" description="Helical" evidence="6">
    <location>
        <begin position="320"/>
        <end position="346"/>
    </location>
</feature>
<dbReference type="Pfam" id="PF07690">
    <property type="entry name" value="MFS_1"/>
    <property type="match status" value="1"/>
</dbReference>
<feature type="transmembrane region" description="Helical" evidence="6">
    <location>
        <begin position="131"/>
        <end position="152"/>
    </location>
</feature>
<keyword evidence="3 6" id="KW-1133">Transmembrane helix</keyword>
<feature type="region of interest" description="Disordered" evidence="5">
    <location>
        <begin position="393"/>
        <end position="418"/>
    </location>
</feature>
<keyword evidence="4 6" id="KW-0472">Membrane</keyword>
<evidence type="ECO:0000256" key="5">
    <source>
        <dbReference type="SAM" id="MobiDB-lite"/>
    </source>
</evidence>
<organism evidence="7 8">
    <name type="scientific">Paralimibaculum aggregatum</name>
    <dbReference type="NCBI Taxonomy" id="3036245"/>
    <lineage>
        <taxon>Bacteria</taxon>
        <taxon>Pseudomonadati</taxon>
        <taxon>Pseudomonadota</taxon>
        <taxon>Alphaproteobacteria</taxon>
        <taxon>Rhodobacterales</taxon>
        <taxon>Paracoccaceae</taxon>
        <taxon>Paralimibaculum</taxon>
    </lineage>
</organism>
<feature type="transmembrane region" description="Helical" evidence="6">
    <location>
        <begin position="12"/>
        <end position="31"/>
    </location>
</feature>
<dbReference type="InterPro" id="IPR011701">
    <property type="entry name" value="MFS"/>
</dbReference>
<dbReference type="Gene3D" id="1.20.1250.20">
    <property type="entry name" value="MFS general substrate transporter like domains"/>
    <property type="match status" value="2"/>
</dbReference>
<dbReference type="InterPro" id="IPR036259">
    <property type="entry name" value="MFS_trans_sf"/>
</dbReference>
<protein>
    <submittedName>
        <fullName evidence="7">MFS transporter</fullName>
    </submittedName>
</protein>
<dbReference type="RefSeq" id="WP_285670546.1">
    <property type="nucleotide sequence ID" value="NZ_BSYI01000006.1"/>
</dbReference>
<keyword evidence="8" id="KW-1185">Reference proteome</keyword>
<evidence type="ECO:0000256" key="3">
    <source>
        <dbReference type="ARBA" id="ARBA00022989"/>
    </source>
</evidence>
<feature type="transmembrane region" description="Helical" evidence="6">
    <location>
        <begin position="203"/>
        <end position="226"/>
    </location>
</feature>
<evidence type="ECO:0000256" key="2">
    <source>
        <dbReference type="ARBA" id="ARBA00022692"/>
    </source>
</evidence>
<dbReference type="EMBL" id="BSYI01000006">
    <property type="protein sequence ID" value="GMG81823.1"/>
    <property type="molecule type" value="Genomic_DNA"/>
</dbReference>
<evidence type="ECO:0000256" key="1">
    <source>
        <dbReference type="ARBA" id="ARBA00004370"/>
    </source>
</evidence>
<evidence type="ECO:0000256" key="6">
    <source>
        <dbReference type="SAM" id="Phobius"/>
    </source>
</evidence>